<evidence type="ECO:0000256" key="2">
    <source>
        <dbReference type="ARBA" id="ARBA00007353"/>
    </source>
</evidence>
<dbReference type="AlphaFoldDB" id="A0A6S6M5B7"/>
<keyword evidence="12" id="KW-1185">Reference proteome</keyword>
<dbReference type="InterPro" id="IPR011324">
    <property type="entry name" value="Cytotoxic_necrot_fac-like_cat"/>
</dbReference>
<dbReference type="KEGG" id="gbn:GEOBRER4_33290"/>
<dbReference type="SUPFAM" id="SSF64438">
    <property type="entry name" value="CNF1/YfiH-like putative cysteine hydrolases"/>
    <property type="match status" value="1"/>
</dbReference>
<comment type="catalytic activity">
    <reaction evidence="8">
        <text>adenosine + phosphate = alpha-D-ribose 1-phosphate + adenine</text>
        <dbReference type="Rhea" id="RHEA:27642"/>
        <dbReference type="ChEBI" id="CHEBI:16335"/>
        <dbReference type="ChEBI" id="CHEBI:16708"/>
        <dbReference type="ChEBI" id="CHEBI:43474"/>
        <dbReference type="ChEBI" id="CHEBI:57720"/>
        <dbReference type="EC" id="2.4.2.1"/>
    </reaction>
    <physiologicalReaction direction="left-to-right" evidence="8">
        <dbReference type="Rhea" id="RHEA:27643"/>
    </physiologicalReaction>
</comment>
<comment type="similarity">
    <text evidence="2 10">Belongs to the purine nucleoside phosphorylase YfiH/LACC1 family.</text>
</comment>
<keyword evidence="6" id="KW-0862">Zinc</keyword>
<dbReference type="InterPro" id="IPR038371">
    <property type="entry name" value="Cu_polyphenol_OxRdtase_sf"/>
</dbReference>
<keyword evidence="5" id="KW-0378">Hydrolase</keyword>
<reference evidence="11 12" key="1">
    <citation type="submission" date="2020-06" db="EMBL/GenBank/DDBJ databases">
        <title>Interaction of electrochemicaly active bacteria, Geobacter bremensis R4 on different carbon anode.</title>
        <authorList>
            <person name="Meng L."/>
            <person name="Yoshida N."/>
        </authorList>
    </citation>
    <scope>NUCLEOTIDE SEQUENCE [LARGE SCALE GENOMIC DNA]</scope>
    <source>
        <strain evidence="11 12">R4</strain>
    </source>
</reference>
<dbReference type="PANTHER" id="PTHR30616:SF2">
    <property type="entry name" value="PURINE NUCLEOSIDE PHOSPHORYLASE LACC1"/>
    <property type="match status" value="1"/>
</dbReference>
<dbReference type="GO" id="GO:0005507">
    <property type="term" value="F:copper ion binding"/>
    <property type="evidence" value="ECO:0007669"/>
    <property type="project" value="TreeGrafter"/>
</dbReference>
<organism evidence="11 12">
    <name type="scientific">Citrifermentans bremense</name>
    <dbReference type="NCBI Taxonomy" id="60035"/>
    <lineage>
        <taxon>Bacteria</taxon>
        <taxon>Pseudomonadati</taxon>
        <taxon>Thermodesulfobacteriota</taxon>
        <taxon>Desulfuromonadia</taxon>
        <taxon>Geobacterales</taxon>
        <taxon>Geobacteraceae</taxon>
        <taxon>Citrifermentans</taxon>
    </lineage>
</organism>
<evidence type="ECO:0000256" key="1">
    <source>
        <dbReference type="ARBA" id="ARBA00000553"/>
    </source>
</evidence>
<evidence type="ECO:0000256" key="9">
    <source>
        <dbReference type="ARBA" id="ARBA00049893"/>
    </source>
</evidence>
<dbReference type="GO" id="GO:0016787">
    <property type="term" value="F:hydrolase activity"/>
    <property type="evidence" value="ECO:0007669"/>
    <property type="project" value="UniProtKB-KW"/>
</dbReference>
<gene>
    <name evidence="11" type="ORF">GEOBRER4_n3475</name>
</gene>
<dbReference type="CDD" id="cd16833">
    <property type="entry name" value="YfiH"/>
    <property type="match status" value="1"/>
</dbReference>
<dbReference type="InterPro" id="IPR003730">
    <property type="entry name" value="Cu_polyphenol_OxRdtase"/>
</dbReference>
<evidence type="ECO:0000256" key="4">
    <source>
        <dbReference type="ARBA" id="ARBA00022723"/>
    </source>
</evidence>
<dbReference type="RefSeq" id="WP_185243255.1">
    <property type="nucleotide sequence ID" value="NZ_AP023213.1"/>
</dbReference>
<comment type="catalytic activity">
    <reaction evidence="7">
        <text>adenosine + H2O + H(+) = inosine + NH4(+)</text>
        <dbReference type="Rhea" id="RHEA:24408"/>
        <dbReference type="ChEBI" id="CHEBI:15377"/>
        <dbReference type="ChEBI" id="CHEBI:15378"/>
        <dbReference type="ChEBI" id="CHEBI:16335"/>
        <dbReference type="ChEBI" id="CHEBI:17596"/>
        <dbReference type="ChEBI" id="CHEBI:28938"/>
        <dbReference type="EC" id="3.5.4.4"/>
    </reaction>
    <physiologicalReaction direction="left-to-right" evidence="7">
        <dbReference type="Rhea" id="RHEA:24409"/>
    </physiologicalReaction>
</comment>
<evidence type="ECO:0000256" key="10">
    <source>
        <dbReference type="RuleBase" id="RU361274"/>
    </source>
</evidence>
<comment type="catalytic activity">
    <reaction evidence="1">
        <text>inosine + phosphate = alpha-D-ribose 1-phosphate + hypoxanthine</text>
        <dbReference type="Rhea" id="RHEA:27646"/>
        <dbReference type="ChEBI" id="CHEBI:17368"/>
        <dbReference type="ChEBI" id="CHEBI:17596"/>
        <dbReference type="ChEBI" id="CHEBI:43474"/>
        <dbReference type="ChEBI" id="CHEBI:57720"/>
        <dbReference type="EC" id="2.4.2.1"/>
    </reaction>
    <physiologicalReaction direction="left-to-right" evidence="1">
        <dbReference type="Rhea" id="RHEA:27647"/>
    </physiologicalReaction>
</comment>
<evidence type="ECO:0000256" key="5">
    <source>
        <dbReference type="ARBA" id="ARBA00022801"/>
    </source>
</evidence>
<protein>
    <recommendedName>
        <fullName evidence="10">Purine nucleoside phosphorylase</fullName>
    </recommendedName>
</protein>
<evidence type="ECO:0000256" key="6">
    <source>
        <dbReference type="ARBA" id="ARBA00022833"/>
    </source>
</evidence>
<evidence type="ECO:0000313" key="11">
    <source>
        <dbReference type="EMBL" id="BCG48579.1"/>
    </source>
</evidence>
<dbReference type="PANTHER" id="PTHR30616">
    <property type="entry name" value="UNCHARACTERIZED PROTEIN YFIH"/>
    <property type="match status" value="1"/>
</dbReference>
<dbReference type="GO" id="GO:0017061">
    <property type="term" value="F:S-methyl-5-thioadenosine phosphorylase activity"/>
    <property type="evidence" value="ECO:0007669"/>
    <property type="project" value="UniProtKB-EC"/>
</dbReference>
<dbReference type="Gene3D" id="3.60.140.10">
    <property type="entry name" value="CNF1/YfiH-like putative cysteine hydrolases"/>
    <property type="match status" value="1"/>
</dbReference>
<dbReference type="Proteomes" id="UP000515472">
    <property type="component" value="Chromosome"/>
</dbReference>
<dbReference type="EMBL" id="AP023213">
    <property type="protein sequence ID" value="BCG48579.1"/>
    <property type="molecule type" value="Genomic_DNA"/>
</dbReference>
<dbReference type="NCBIfam" id="TIGR00726">
    <property type="entry name" value="peptidoglycan editing factor PgeF"/>
    <property type="match status" value="1"/>
</dbReference>
<keyword evidence="4" id="KW-0479">Metal-binding</keyword>
<keyword evidence="3" id="KW-0808">Transferase</keyword>
<evidence type="ECO:0000256" key="8">
    <source>
        <dbReference type="ARBA" id="ARBA00048968"/>
    </source>
</evidence>
<comment type="catalytic activity">
    <reaction evidence="9">
        <text>S-methyl-5'-thioadenosine + phosphate = 5-(methylsulfanyl)-alpha-D-ribose 1-phosphate + adenine</text>
        <dbReference type="Rhea" id="RHEA:11852"/>
        <dbReference type="ChEBI" id="CHEBI:16708"/>
        <dbReference type="ChEBI" id="CHEBI:17509"/>
        <dbReference type="ChEBI" id="CHEBI:43474"/>
        <dbReference type="ChEBI" id="CHEBI:58533"/>
        <dbReference type="EC" id="2.4.2.28"/>
    </reaction>
    <physiologicalReaction direction="left-to-right" evidence="9">
        <dbReference type="Rhea" id="RHEA:11853"/>
    </physiologicalReaction>
</comment>
<evidence type="ECO:0000256" key="3">
    <source>
        <dbReference type="ARBA" id="ARBA00022679"/>
    </source>
</evidence>
<name>A0A6S6M5B7_9BACT</name>
<evidence type="ECO:0000256" key="7">
    <source>
        <dbReference type="ARBA" id="ARBA00047989"/>
    </source>
</evidence>
<dbReference type="Pfam" id="PF02578">
    <property type="entry name" value="Cu-oxidase_4"/>
    <property type="match status" value="1"/>
</dbReference>
<evidence type="ECO:0000313" key="12">
    <source>
        <dbReference type="Proteomes" id="UP000515472"/>
    </source>
</evidence>
<accession>A0A6S6M5B7</accession>
<sequence>MEMQKAGKIQYLKPALSAGGAVAGFTTRHEGVSRPPYNSLNLGSNTLDSSHNVEGNRSLLARSLGSTLDRFLTVSQVHGTDLLVIDAPNPELSHFLKLECDGIVTNQPGIMIAICVADCVPILLHDPVKRVVAALHAGWQGTVGNIVGKGVEAMTTLFGCERKDIRAAIGPHISGCCYEVDQPVRDAFKKAGAAWDLAAKEQGDGKWLLDLGEANRLLLKDAGLRADQIQSSDLCVSCNQELFFSYRRDGGDTGRQVGFIMLEEEQ</sequence>
<proteinExistence type="inferred from homology"/>